<organism evidence="3 4">
    <name type="scientific">Rothia kristinae</name>
    <dbReference type="NCBI Taxonomy" id="37923"/>
    <lineage>
        <taxon>Bacteria</taxon>
        <taxon>Bacillati</taxon>
        <taxon>Actinomycetota</taxon>
        <taxon>Actinomycetes</taxon>
        <taxon>Micrococcales</taxon>
        <taxon>Micrococcaceae</taxon>
        <taxon>Rothia</taxon>
    </lineage>
</organism>
<dbReference type="InterPro" id="IPR035940">
    <property type="entry name" value="CAP_sf"/>
</dbReference>
<dbReference type="Proteomes" id="UP000053171">
    <property type="component" value="Unassembled WGS sequence"/>
</dbReference>
<comment type="caution">
    <text evidence="3">The sequence shown here is derived from an EMBL/GenBank/DDBJ whole genome shotgun (WGS) entry which is preliminary data.</text>
</comment>
<evidence type="ECO:0000259" key="2">
    <source>
        <dbReference type="Pfam" id="PF00188"/>
    </source>
</evidence>
<dbReference type="RefSeq" id="WP_254303269.1">
    <property type="nucleotide sequence ID" value="NZ_JBEYYV010000078.1"/>
</dbReference>
<feature type="region of interest" description="Disordered" evidence="1">
    <location>
        <begin position="1"/>
        <end position="34"/>
    </location>
</feature>
<gene>
    <name evidence="3" type="ORF">AN277_0202645</name>
</gene>
<dbReference type="Pfam" id="PF08310">
    <property type="entry name" value="LGFP"/>
    <property type="match status" value="1"/>
</dbReference>
<evidence type="ECO:0000313" key="4">
    <source>
        <dbReference type="Proteomes" id="UP000053171"/>
    </source>
</evidence>
<feature type="compositionally biased region" description="Basic residues" evidence="1">
    <location>
        <begin position="18"/>
        <end position="32"/>
    </location>
</feature>
<feature type="domain" description="SCP" evidence="2">
    <location>
        <begin position="85"/>
        <end position="181"/>
    </location>
</feature>
<dbReference type="Pfam" id="PF00188">
    <property type="entry name" value="CAP"/>
    <property type="match status" value="1"/>
</dbReference>
<dbReference type="AlphaFoldDB" id="A0A199NUM9"/>
<accession>A0A199NUM9</accession>
<evidence type="ECO:0000256" key="1">
    <source>
        <dbReference type="SAM" id="MobiDB-lite"/>
    </source>
</evidence>
<sequence>MNSTTASSRAGRYVPQHSTRRGPRAHRGRRPLGTRPLTAAALATALAAGTFATGQLADAPVAQAAQSDIVQVSAAQRAADQQKLLDSINSYRRSLGLKPVRYSQTLTNIEQAHSDAQVRDESFYHTDQFMTDSRAGRWTHVNEVIALSYQSDVNQLLAWWKTSAAHNAAITSPKAEVIGIAPTYADGSLQRTGQPWRLLGTVNLYGYANGGAPADATTTVAGGAVTVPAAQVQPQAAAAYSPYGAIGVTWRNFGGTAGFGTPVMAEAPAADGGRYQRFVKDGRYTKVMWSSSTGTHYIKEYGGIGATWSRAGYERGYGYPVTNEYRVGREMHQRFSGGYTIKWDSVTQRTWVEQS</sequence>
<dbReference type="EMBL" id="LJBJ02000003">
    <property type="protein sequence ID" value="OAX52525.1"/>
    <property type="molecule type" value="Genomic_DNA"/>
</dbReference>
<reference evidence="3" key="1">
    <citation type="submission" date="2016-06" db="EMBL/GenBank/DDBJ databases">
        <title>Identification of putative biosynthetic pathways for the production of bioactive secondary metabolites by the marine actinomycete Kocuria kristinae RUTW2-3.</title>
        <authorList>
            <person name="Waterworth S.C."/>
            <person name="Walmsley T.A."/>
            <person name="Matongo T."/>
            <person name="Davies-Coleman M.T."/>
            <person name="Dorrington R.A."/>
        </authorList>
    </citation>
    <scope>NUCLEOTIDE SEQUENCE [LARGE SCALE GENOMIC DNA]</scope>
    <source>
        <strain evidence="3">RUTW2-3</strain>
    </source>
</reference>
<dbReference type="InterPro" id="IPR013207">
    <property type="entry name" value="LGFP"/>
</dbReference>
<dbReference type="CDD" id="cd05379">
    <property type="entry name" value="CAP_bacterial"/>
    <property type="match status" value="1"/>
</dbReference>
<protein>
    <recommendedName>
        <fullName evidence="2">SCP domain-containing protein</fullName>
    </recommendedName>
</protein>
<proteinExistence type="predicted"/>
<dbReference type="InterPro" id="IPR014044">
    <property type="entry name" value="CAP_dom"/>
</dbReference>
<dbReference type="PANTHER" id="PTHR31157:SF1">
    <property type="entry name" value="SCP DOMAIN-CONTAINING PROTEIN"/>
    <property type="match status" value="1"/>
</dbReference>
<evidence type="ECO:0000313" key="3">
    <source>
        <dbReference type="EMBL" id="OAX52525.1"/>
    </source>
</evidence>
<dbReference type="SUPFAM" id="SSF55797">
    <property type="entry name" value="PR-1-like"/>
    <property type="match status" value="1"/>
</dbReference>
<keyword evidence="4" id="KW-1185">Reference proteome</keyword>
<dbReference type="Gene3D" id="3.40.33.10">
    <property type="entry name" value="CAP"/>
    <property type="match status" value="1"/>
</dbReference>
<name>A0A199NUM9_9MICC</name>
<dbReference type="PANTHER" id="PTHR31157">
    <property type="entry name" value="SCP DOMAIN-CONTAINING PROTEIN"/>
    <property type="match status" value="1"/>
</dbReference>